<gene>
    <name evidence="1" type="ORF">DPX16_7074</name>
</gene>
<dbReference type="OrthoDB" id="10045182at2759"/>
<name>A0A3N0Y1X4_ANAGA</name>
<comment type="caution">
    <text evidence="1">The sequence shown here is derived from an EMBL/GenBank/DDBJ whole genome shotgun (WGS) entry which is preliminary data.</text>
</comment>
<protein>
    <submittedName>
        <fullName evidence="1">Uncharacterized protein</fullName>
    </submittedName>
</protein>
<organism evidence="1 2">
    <name type="scientific">Anabarilius grahami</name>
    <name type="common">Kanglang fish</name>
    <name type="synonym">Barilius grahami</name>
    <dbReference type="NCBI Taxonomy" id="495550"/>
    <lineage>
        <taxon>Eukaryota</taxon>
        <taxon>Metazoa</taxon>
        <taxon>Chordata</taxon>
        <taxon>Craniata</taxon>
        <taxon>Vertebrata</taxon>
        <taxon>Euteleostomi</taxon>
        <taxon>Actinopterygii</taxon>
        <taxon>Neopterygii</taxon>
        <taxon>Teleostei</taxon>
        <taxon>Ostariophysi</taxon>
        <taxon>Cypriniformes</taxon>
        <taxon>Xenocyprididae</taxon>
        <taxon>Xenocypridinae</taxon>
        <taxon>Xenocypridinae incertae sedis</taxon>
        <taxon>Anabarilius</taxon>
    </lineage>
</organism>
<proteinExistence type="predicted"/>
<reference evidence="1 2" key="1">
    <citation type="submission" date="2018-10" db="EMBL/GenBank/DDBJ databases">
        <title>Genome assembly for a Yunnan-Guizhou Plateau 3E fish, Anabarilius grahami (Regan), and its evolutionary and genetic applications.</title>
        <authorList>
            <person name="Jiang W."/>
        </authorList>
    </citation>
    <scope>NUCLEOTIDE SEQUENCE [LARGE SCALE GENOMIC DNA]</scope>
    <source>
        <strain evidence="1">AG-KIZ</strain>
        <tissue evidence="1">Muscle</tissue>
    </source>
</reference>
<keyword evidence="2" id="KW-1185">Reference proteome</keyword>
<evidence type="ECO:0000313" key="1">
    <source>
        <dbReference type="EMBL" id="ROL18763.1"/>
    </source>
</evidence>
<dbReference type="InterPro" id="IPR009057">
    <property type="entry name" value="Homeodomain-like_sf"/>
</dbReference>
<dbReference type="AlphaFoldDB" id="A0A3N0Y1X4"/>
<dbReference type="Gene3D" id="1.10.10.10">
    <property type="entry name" value="Winged helix-like DNA-binding domain superfamily/Winged helix DNA-binding domain"/>
    <property type="match status" value="1"/>
</dbReference>
<dbReference type="SUPFAM" id="SSF46689">
    <property type="entry name" value="Homeodomain-like"/>
    <property type="match status" value="1"/>
</dbReference>
<dbReference type="InterPro" id="IPR036388">
    <property type="entry name" value="WH-like_DNA-bd_sf"/>
</dbReference>
<evidence type="ECO:0000313" key="2">
    <source>
        <dbReference type="Proteomes" id="UP000281406"/>
    </source>
</evidence>
<accession>A0A3N0Y1X4</accession>
<sequence length="263" mass="29168">MGKRKDLSEFDKDQIVMARRLGQSISKTAALVGCSRSAVVRIYQKCSKEGAVVNRRQDHGRTRLIDARGERRLARVVRSNRRVPGAQIAQEVNAGSDRKGANVSVPWKDFAIEAALKMPDSLIQCPGYWTKKLLAPKQQNTSRATAFQICVSSLKHSYSFFDVASSGRRILTSATANRIISGSYSPKSKALLDVAFNIFTRETSLLRSLGHSKLALPLGILERPGKVGVSGCWLYSSCVPMYWCCNRAESLRELLEESSWKLA</sequence>
<dbReference type="EMBL" id="RJVU01053975">
    <property type="protein sequence ID" value="ROL18763.1"/>
    <property type="molecule type" value="Genomic_DNA"/>
</dbReference>
<dbReference type="Proteomes" id="UP000281406">
    <property type="component" value="Unassembled WGS sequence"/>
</dbReference>